<dbReference type="EMBL" id="CP045652">
    <property type="protein sequence ID" value="QGA28089.1"/>
    <property type="molecule type" value="Genomic_DNA"/>
</dbReference>
<evidence type="ECO:0000259" key="3">
    <source>
        <dbReference type="Pfam" id="PF17128"/>
    </source>
</evidence>
<sequence>MIKSNRIKSLTCIVIAFLFAEHGLAQQATKVEEGLVNMTTYPYSDPDPVASNQKLYPYFRFDGFSNAPVQKSWKVVYLENDYIKVQIIPEIGGKIWTAYDKVNKRDYLYNNGVVKFRDIAMRGPWTSGGIEANYGVIGHTPNTSTPVDYLIQTNADGSASCIIHTLDLLSRTRWTLEIRLEKDKGYFTTKSFWSNSNPVEQPYYTWMNLGIPAADDLHFVYPGHKYIGHDGEQHNWPIDEQGRDLSTFTGNAFGDSKSYHVLGAASNTFGAYWSNSDFGMARYAPREDKLGKKIFLWAQSGAGQIWEDLLTDNSGQYVEIQSGRLFNQNMGRSSETPFKQIGFQPYQTDRWEESWLPYHGIGKATAINLVGAFSLTQSEQTLEVRIDPKQNINDSLKVYNRTFKQIGGTRVDAKIGTPVSVKLSIETGESPSYIVLNGIQLDLEQDKYALNRPVELKVELNEIDSLAYLGRDLLRFRLYNQAEPLIRKAYELAPNNSTVLSSMIKLHWFRMEYEKALVYASRSLELDTYDAEANYYYGLINEKLGNEYDARDGYQVASMDAAWRGSAFTALARIFFKAKDLINAKSYAEKALNLSKDNIEALQIQYLTSTLLADDSSKQSSKLTLETIDPLNPFLNFENLWQQKTVEAEKQFLAGVKQEMRIEAFLELAIWYNSLNLFDRTAKILEVAPKNTETLYWLAWLKRDTPEAQTWLNQADNSKPEFVFPFREESQPVFVWATQKSGNWRSTYLQALLFRYRNQSDKALSLLQTSQSERVDFAPYFVVRAELESNVNPKQAIEDLKLAAKMDSKEWRYGKLLSNQYRIQKEYKKALEIASDYYKTNPRNYILGMNYCKMLLLNKDFVEAENVLTNLEILPFEGATDGRRYYEQAKLMAAYNALIKNNTKLAKKKLDESRHWPKNLGVGEPYPDEKQEVLADWLESQLYKKQDPTKYKTLLEKVSNTKSVRSPVFLLLRAEANNLLEKKDLANKDLSDLMGRSSKFTTNFQDLSNEIKSGNIQNYWPKLLELVYNQEDQRIF</sequence>
<dbReference type="PROSITE" id="PS50005">
    <property type="entry name" value="TPR"/>
    <property type="match status" value="1"/>
</dbReference>
<evidence type="ECO:0000256" key="2">
    <source>
        <dbReference type="SAM" id="SignalP"/>
    </source>
</evidence>
<keyword evidence="1" id="KW-0802">TPR repeat</keyword>
<accession>A0A5Q0QFK4</accession>
<proteinExistence type="predicted"/>
<keyword evidence="2" id="KW-0732">Signal</keyword>
<evidence type="ECO:0000313" key="5">
    <source>
        <dbReference type="Proteomes" id="UP000326921"/>
    </source>
</evidence>
<reference evidence="4 5" key="1">
    <citation type="submission" date="2019-10" db="EMBL/GenBank/DDBJ databases">
        <authorList>
            <person name="Dong K."/>
        </authorList>
    </citation>
    <scope>NUCLEOTIDE SEQUENCE [LARGE SCALE GENOMIC DNA]</scope>
    <source>
        <strain evidence="5">dk4302</strain>
    </source>
</reference>
<dbReference type="SUPFAM" id="SSF48452">
    <property type="entry name" value="TPR-like"/>
    <property type="match status" value="1"/>
</dbReference>
<protein>
    <submittedName>
        <fullName evidence="4">DUF5107 domain-containing protein</fullName>
    </submittedName>
</protein>
<name>A0A5Q0QFK4_9SPHI</name>
<dbReference type="SMART" id="SM00028">
    <property type="entry name" value="TPR"/>
    <property type="match status" value="4"/>
</dbReference>
<dbReference type="KEGG" id="sphe:GFH32_17935"/>
<evidence type="ECO:0000313" key="4">
    <source>
        <dbReference type="EMBL" id="QGA28089.1"/>
    </source>
</evidence>
<feature type="chain" id="PRO_5024847464" evidence="2">
    <location>
        <begin position="28"/>
        <end position="1036"/>
    </location>
</feature>
<dbReference type="InterPro" id="IPR019734">
    <property type="entry name" value="TPR_rpt"/>
</dbReference>
<dbReference type="RefSeq" id="WP_153512915.1">
    <property type="nucleotide sequence ID" value="NZ_CP045652.1"/>
</dbReference>
<feature type="domain" description="DUF5107" evidence="3">
    <location>
        <begin position="54"/>
        <end position="357"/>
    </location>
</feature>
<dbReference type="InterPro" id="IPR011990">
    <property type="entry name" value="TPR-like_helical_dom_sf"/>
</dbReference>
<organism evidence="4 5">
    <name type="scientific">Sphingobacterium zhuxiongii</name>
    <dbReference type="NCBI Taxonomy" id="2662364"/>
    <lineage>
        <taxon>Bacteria</taxon>
        <taxon>Pseudomonadati</taxon>
        <taxon>Bacteroidota</taxon>
        <taxon>Sphingobacteriia</taxon>
        <taxon>Sphingobacteriales</taxon>
        <taxon>Sphingobacteriaceae</taxon>
        <taxon>Sphingobacterium</taxon>
    </lineage>
</organism>
<keyword evidence="5" id="KW-1185">Reference proteome</keyword>
<dbReference type="Gene3D" id="1.25.40.10">
    <property type="entry name" value="Tetratricopeptide repeat domain"/>
    <property type="match status" value="2"/>
</dbReference>
<dbReference type="AlphaFoldDB" id="A0A5Q0QFK4"/>
<dbReference type="SUPFAM" id="SSF81901">
    <property type="entry name" value="HCP-like"/>
    <property type="match status" value="1"/>
</dbReference>
<feature type="repeat" description="TPR" evidence="1">
    <location>
        <begin position="463"/>
        <end position="496"/>
    </location>
</feature>
<dbReference type="InterPro" id="IPR033396">
    <property type="entry name" value="DUF5107"/>
</dbReference>
<feature type="signal peptide" evidence="2">
    <location>
        <begin position="1"/>
        <end position="27"/>
    </location>
</feature>
<gene>
    <name evidence="4" type="ORF">GFH32_17935</name>
</gene>
<dbReference type="Proteomes" id="UP000326921">
    <property type="component" value="Chromosome"/>
</dbReference>
<evidence type="ECO:0000256" key="1">
    <source>
        <dbReference type="PROSITE-ProRule" id="PRU00339"/>
    </source>
</evidence>
<dbReference type="Pfam" id="PF17128">
    <property type="entry name" value="DUF5107"/>
    <property type="match status" value="1"/>
</dbReference>